<dbReference type="CDD" id="cd04792">
    <property type="entry name" value="LanM-like"/>
    <property type="match status" value="1"/>
</dbReference>
<reference evidence="3 4" key="1">
    <citation type="submission" date="2018-01" db="EMBL/GenBank/DDBJ databases">
        <title>Draft genome Sequence of streptomyces globosus LZH-48.</title>
        <authorList>
            <person name="Ran K."/>
            <person name="Li Z."/>
            <person name="Wei S."/>
            <person name="Dong R."/>
        </authorList>
    </citation>
    <scope>NUCLEOTIDE SEQUENCE [LARGE SCALE GENOMIC DNA]</scope>
    <source>
        <strain evidence="3 4">LZH-48</strain>
    </source>
</reference>
<dbReference type="NCBIfam" id="TIGR03897">
    <property type="entry name" value="lanti_2_LanM"/>
    <property type="match status" value="1"/>
</dbReference>
<name>A0A344TY85_9ACTN</name>
<dbReference type="InterPro" id="IPR025410">
    <property type="entry name" value="Lant_dehyd"/>
</dbReference>
<dbReference type="InterPro" id="IPR007822">
    <property type="entry name" value="LANC-like"/>
</dbReference>
<sequence>MCARPASARFLPVTDTATTAAGADRAGGLAPAWWARALNLRERLAAPGAPAPAPAGAARTRPASWSLGDAAGFAARLAALGVAEEAAYALAAEEPARLAARAGDAPAWARYTEQVVASLPEDAAGAAGSGRTDAAAGGAAVFLPVLAPFVAPAWAEAEARTRAVPGAGEPEVFRAAFEEALGDRLVRQAARTLVRELHRARTAGLLAGATPRERFASFTARLGTRQGLAELFARHPVLARMLGQTCAHAAAAAAELMDRFAADRARIVAGLLGGADPGALARVELGRGDAHQQGRSVALLHFAGGASVVYKPRPLAQHVLLDLAVEWANGKVPGLGLRTPRSVRGAGYGWLEFIGHRWCTTPTEFDRFYRRQGALLALLYAVDGADMHYENVVACGDQPVLVDAETLLHSGLPEALTVGGDPAADALAASVNRTCLLPSLLIGDHGAMDISALGGGGGGAYPSDGLHWEAAGTDAMRLARGPVATAAGLNRPAPQGRSAGHAVHRAALLEGFRAGYDAVTEHRAELLGGLLGRWVAGPGRLIARSTRLYTTLLDESTHPDVLGDALDRDAVFAVLWTESAHDPARRRLVEDETADLWCGDVPLFFHHPAHTWLETSRGTRIQRVLPEPSLHTVREKIAAMGEVDRHDQEWIISATLAVTAARPHGAPAGPLPAGPAGPPAPPAPPEPSRLLAAACGLADELAGRAVHGAGRANWLGLEQVSGDHWAVLPMGGGLAQGYPGVALFLAQLGALTGAERYTELARQAVRPLPALVSVLARDADLAAAVGPGALDGIGGIAYALARLAPLLGGGLADCLPDALDALERAALSGGGAGDAPAGLADGLAGALAAAHAVRRTPGLPGAHRAAATADRLADRLLAEVRKRPEGRGAGPGFARGDAGIGWALLRHSAAGPAAGSGSGSGAGSGDDPYARVGRALLRPAVEEVLRRPDGLGWYAGLAGTALAAADAPAPLGGLLLPGEGPDRCAALLGGASECPDLSLRRGLLGPLELLGLLARRGHAGAAAALGRRAGEALARLEDHGPRCGTPDHVPSPGFLTGLSGIGYALLRLGFPQAVPSVLLLEPAAPAAAGRGAGRPAR</sequence>
<protein>
    <submittedName>
        <fullName evidence="3">Type 2 lantipeptide synthetase LanM</fullName>
    </submittedName>
</protein>
<organism evidence="3 4">
    <name type="scientific">Streptomyces globosus</name>
    <dbReference type="NCBI Taxonomy" id="68209"/>
    <lineage>
        <taxon>Bacteria</taxon>
        <taxon>Bacillati</taxon>
        <taxon>Actinomycetota</taxon>
        <taxon>Actinomycetes</taxon>
        <taxon>Kitasatosporales</taxon>
        <taxon>Streptomycetaceae</taxon>
        <taxon>Streptomyces</taxon>
    </lineage>
</organism>
<dbReference type="InterPro" id="IPR017146">
    <property type="entry name" value="Lanti_2_LanM"/>
</dbReference>
<dbReference type="Gene3D" id="1.50.10.20">
    <property type="match status" value="2"/>
</dbReference>
<gene>
    <name evidence="3" type="ORF">C0216_09145</name>
</gene>
<dbReference type="Proteomes" id="UP000252004">
    <property type="component" value="Chromosome"/>
</dbReference>
<accession>A0A344TY85</accession>
<keyword evidence="4" id="KW-1185">Reference proteome</keyword>
<dbReference type="Pfam" id="PF13575">
    <property type="entry name" value="DUF4135"/>
    <property type="match status" value="1"/>
</dbReference>
<dbReference type="OrthoDB" id="9148343at2"/>
<dbReference type="KEGG" id="sgz:C0216_09145"/>
<evidence type="ECO:0000313" key="4">
    <source>
        <dbReference type="Proteomes" id="UP000252004"/>
    </source>
</evidence>
<dbReference type="GO" id="GO:0031179">
    <property type="term" value="P:peptide modification"/>
    <property type="evidence" value="ECO:0007669"/>
    <property type="project" value="InterPro"/>
</dbReference>
<dbReference type="AlphaFoldDB" id="A0A344TY85"/>
<feature type="region of interest" description="Disordered" evidence="1">
    <location>
        <begin position="663"/>
        <end position="685"/>
    </location>
</feature>
<dbReference type="EMBL" id="CP030862">
    <property type="protein sequence ID" value="AXE23606.1"/>
    <property type="molecule type" value="Genomic_DNA"/>
</dbReference>
<dbReference type="Pfam" id="PF05147">
    <property type="entry name" value="LANC_like"/>
    <property type="match status" value="1"/>
</dbReference>
<evidence type="ECO:0000259" key="2">
    <source>
        <dbReference type="Pfam" id="PF13575"/>
    </source>
</evidence>
<feature type="domain" description="Lantibiotic biosynthesis protein dehydration" evidence="2">
    <location>
        <begin position="236"/>
        <end position="605"/>
    </location>
</feature>
<proteinExistence type="predicted"/>
<dbReference type="SMART" id="SM01260">
    <property type="entry name" value="LANC_like"/>
    <property type="match status" value="1"/>
</dbReference>
<evidence type="ECO:0000313" key="3">
    <source>
        <dbReference type="EMBL" id="AXE23606.1"/>
    </source>
</evidence>
<dbReference type="SUPFAM" id="SSF158745">
    <property type="entry name" value="LanC-like"/>
    <property type="match status" value="2"/>
</dbReference>
<evidence type="ECO:0000256" key="1">
    <source>
        <dbReference type="SAM" id="MobiDB-lite"/>
    </source>
</evidence>
<dbReference type="PIRSF" id="PIRSF037228">
    <property type="entry name" value="Lant_mod_RumM"/>
    <property type="match status" value="1"/>
</dbReference>
<feature type="compositionally biased region" description="Pro residues" evidence="1">
    <location>
        <begin position="669"/>
        <end position="685"/>
    </location>
</feature>